<evidence type="ECO:0008006" key="3">
    <source>
        <dbReference type="Google" id="ProtNLM"/>
    </source>
</evidence>
<sequence length="336" mass="35377">MNVEIQSLPVPGSPVMQGLAYSWEASWRLPHQQHSLETLMSKTFKLAAAAALCAAAAVAHAEVKFDANFEGDTTSINAASDSFNSGGRIEVNANAELLKQGENFVNARASLLLGLNADSTVDDAWIQFGNASADFKFGRFEAVDLFPVAKDTVLELAAPVGYRANIGRGRFKDGQFHGALGLNAAPGLRFELGLINYKGDKVGVVEQVVRPVVVYNTGDLTLRAGFESFDKGAGNQTGYGLSAGYALAKDAAVNVNYGKSSDLDASSVGANLVYGPAGIGYIQDKTGATKIDTVYAAYSFPLLGVKGAFITPAISVSSGDKVADKTALRVRLNYAF</sequence>
<dbReference type="EMBL" id="PVLQ01000024">
    <property type="protein sequence ID" value="PRD65770.1"/>
    <property type="molecule type" value="Genomic_DNA"/>
</dbReference>
<organism evidence="1 2">
    <name type="scientific">Malikia granosa</name>
    <dbReference type="NCBI Taxonomy" id="263067"/>
    <lineage>
        <taxon>Bacteria</taxon>
        <taxon>Pseudomonadati</taxon>
        <taxon>Pseudomonadota</taxon>
        <taxon>Betaproteobacteria</taxon>
        <taxon>Burkholderiales</taxon>
        <taxon>Comamonadaceae</taxon>
        <taxon>Malikia</taxon>
    </lineage>
</organism>
<accession>A0A2S9K5N7</accession>
<comment type="caution">
    <text evidence="1">The sequence shown here is derived from an EMBL/GenBank/DDBJ whole genome shotgun (WGS) entry which is preliminary data.</text>
</comment>
<name>A0A2S9K5N7_9BURK</name>
<dbReference type="SUPFAM" id="SSF56935">
    <property type="entry name" value="Porins"/>
    <property type="match status" value="1"/>
</dbReference>
<dbReference type="Pfam" id="PF16966">
    <property type="entry name" value="Porin_8"/>
    <property type="match status" value="1"/>
</dbReference>
<gene>
    <name evidence="1" type="ORF">C6P64_07610</name>
</gene>
<reference evidence="1 2" key="1">
    <citation type="submission" date="2018-03" db="EMBL/GenBank/DDBJ databases">
        <title>Comparative genomics illustrates the genes involved in a hyperalkaliphilic mechanisms of Serpentinomonas isolated from highly-alkaline calcium-rich serpentinized springs.</title>
        <authorList>
            <person name="Suzuki S."/>
            <person name="Ishii S."/>
            <person name="Walworth N."/>
            <person name="Bird L."/>
            <person name="Kuenen J.G."/>
            <person name="Nealson K.H."/>
        </authorList>
    </citation>
    <scope>NUCLEOTIDE SEQUENCE [LARGE SCALE GENOMIC DNA]</scope>
    <source>
        <strain evidence="1 2">P1</strain>
    </source>
</reference>
<dbReference type="OrthoDB" id="5622860at2"/>
<protein>
    <recommendedName>
        <fullName evidence="3">Porin</fullName>
    </recommendedName>
</protein>
<dbReference type="Proteomes" id="UP000238589">
    <property type="component" value="Unassembled WGS sequence"/>
</dbReference>
<proteinExistence type="predicted"/>
<dbReference type="AlphaFoldDB" id="A0A2S9K5N7"/>
<evidence type="ECO:0000313" key="1">
    <source>
        <dbReference type="EMBL" id="PRD65770.1"/>
    </source>
</evidence>
<keyword evidence="2" id="KW-1185">Reference proteome</keyword>
<dbReference type="InterPro" id="IPR016963">
    <property type="entry name" value="Glycoporin_RafY"/>
</dbReference>
<evidence type="ECO:0000313" key="2">
    <source>
        <dbReference type="Proteomes" id="UP000238589"/>
    </source>
</evidence>